<dbReference type="PANTHER" id="PTHR11177">
    <property type="entry name" value="CHITINASE"/>
    <property type="match status" value="1"/>
</dbReference>
<evidence type="ECO:0000313" key="3">
    <source>
        <dbReference type="Proteomes" id="UP001341840"/>
    </source>
</evidence>
<dbReference type="InterPro" id="IPR029070">
    <property type="entry name" value="Chitinase_insertion_sf"/>
</dbReference>
<sequence length="215" mass="23786">MLLSVGGSRTSITALSSMISNPSSRNSFIQSSKRVARLYGFQGLDLAWIPIRSSSDMYYMGMLFQEWRAAAKFEATNSTNPELIITAFVEYKPGYSFAYYPVESIQDNLNWVHVSACNYHAPLWAPDYTAAPAPLYDPSTQLNTDSAIKQWLDSGIAPNKLVLLLPFYGFAWKLRNPRDNAIGAAAAGPATNYSTRGLMSYKDIKDYIRGHGDGG</sequence>
<dbReference type="SUPFAM" id="SSF51445">
    <property type="entry name" value="(Trans)glycosidases"/>
    <property type="match status" value="1"/>
</dbReference>
<dbReference type="Gene3D" id="3.20.20.80">
    <property type="entry name" value="Glycosidases"/>
    <property type="match status" value="1"/>
</dbReference>
<reference evidence="2 3" key="1">
    <citation type="journal article" date="2023" name="Plants (Basel)">
        <title>Bridging the Gap: Combining Genomics and Transcriptomics Approaches to Understand Stylosanthes scabra, an Orphan Legume from the Brazilian Caatinga.</title>
        <authorList>
            <person name="Ferreira-Neto J.R.C."/>
            <person name="da Silva M.D."/>
            <person name="Binneck E."/>
            <person name="de Melo N.F."/>
            <person name="da Silva R.H."/>
            <person name="de Melo A.L.T.M."/>
            <person name="Pandolfi V."/>
            <person name="Bustamante F.O."/>
            <person name="Brasileiro-Vidal A.C."/>
            <person name="Benko-Iseppon A.M."/>
        </authorList>
    </citation>
    <scope>NUCLEOTIDE SEQUENCE [LARGE SCALE GENOMIC DNA]</scope>
    <source>
        <tissue evidence="2">Leaves</tissue>
    </source>
</reference>
<dbReference type="InterPro" id="IPR017853">
    <property type="entry name" value="GH"/>
</dbReference>
<dbReference type="PROSITE" id="PS51910">
    <property type="entry name" value="GH18_2"/>
    <property type="match status" value="1"/>
</dbReference>
<dbReference type="PANTHER" id="PTHR11177:SF369">
    <property type="entry name" value="CLASS V CHITINASE-LIKE"/>
    <property type="match status" value="1"/>
</dbReference>
<protein>
    <recommendedName>
        <fullName evidence="1">GH18 domain-containing protein</fullName>
    </recommendedName>
</protein>
<evidence type="ECO:0000259" key="1">
    <source>
        <dbReference type="PROSITE" id="PS51910"/>
    </source>
</evidence>
<dbReference type="InterPro" id="IPR011583">
    <property type="entry name" value="Chitinase_II/V-like_cat"/>
</dbReference>
<dbReference type="Gene3D" id="3.10.50.10">
    <property type="match status" value="1"/>
</dbReference>
<dbReference type="InterPro" id="IPR001223">
    <property type="entry name" value="Glyco_hydro18_cat"/>
</dbReference>
<dbReference type="InterPro" id="IPR050314">
    <property type="entry name" value="Glycosyl_Hydrlase_18"/>
</dbReference>
<comment type="caution">
    <text evidence="2">The sequence shown here is derived from an EMBL/GenBank/DDBJ whole genome shotgun (WGS) entry which is preliminary data.</text>
</comment>
<evidence type="ECO:0000313" key="2">
    <source>
        <dbReference type="EMBL" id="MED6221568.1"/>
    </source>
</evidence>
<feature type="domain" description="GH18" evidence="1">
    <location>
        <begin position="1"/>
        <end position="215"/>
    </location>
</feature>
<proteinExistence type="predicted"/>
<dbReference type="EMBL" id="JASCZI010272304">
    <property type="protein sequence ID" value="MED6221568.1"/>
    <property type="molecule type" value="Genomic_DNA"/>
</dbReference>
<dbReference type="SMART" id="SM00636">
    <property type="entry name" value="Glyco_18"/>
    <property type="match status" value="1"/>
</dbReference>
<gene>
    <name evidence="2" type="ORF">PIB30_056055</name>
</gene>
<name>A0ABU6ZHY0_9FABA</name>
<organism evidence="2 3">
    <name type="scientific">Stylosanthes scabra</name>
    <dbReference type="NCBI Taxonomy" id="79078"/>
    <lineage>
        <taxon>Eukaryota</taxon>
        <taxon>Viridiplantae</taxon>
        <taxon>Streptophyta</taxon>
        <taxon>Embryophyta</taxon>
        <taxon>Tracheophyta</taxon>
        <taxon>Spermatophyta</taxon>
        <taxon>Magnoliopsida</taxon>
        <taxon>eudicotyledons</taxon>
        <taxon>Gunneridae</taxon>
        <taxon>Pentapetalae</taxon>
        <taxon>rosids</taxon>
        <taxon>fabids</taxon>
        <taxon>Fabales</taxon>
        <taxon>Fabaceae</taxon>
        <taxon>Papilionoideae</taxon>
        <taxon>50 kb inversion clade</taxon>
        <taxon>dalbergioids sensu lato</taxon>
        <taxon>Dalbergieae</taxon>
        <taxon>Pterocarpus clade</taxon>
        <taxon>Stylosanthes</taxon>
    </lineage>
</organism>
<dbReference type="Proteomes" id="UP001341840">
    <property type="component" value="Unassembled WGS sequence"/>
</dbReference>
<accession>A0ABU6ZHY0</accession>
<keyword evidence="3" id="KW-1185">Reference proteome</keyword>
<dbReference type="Pfam" id="PF00704">
    <property type="entry name" value="Glyco_hydro_18"/>
    <property type="match status" value="1"/>
</dbReference>